<organism evidence="9 10">
    <name type="scientific">Myxacorys almedinensis A</name>
    <dbReference type="NCBI Taxonomy" id="2690445"/>
    <lineage>
        <taxon>Bacteria</taxon>
        <taxon>Bacillati</taxon>
        <taxon>Cyanobacteriota</taxon>
        <taxon>Cyanophyceae</taxon>
        <taxon>Leptolyngbyales</taxon>
        <taxon>Leptolyngbyaceae</taxon>
        <taxon>Myxacorys</taxon>
        <taxon>Myxacorys almedinensis</taxon>
    </lineage>
</organism>
<dbReference type="GO" id="GO:0016763">
    <property type="term" value="F:pentosyltransferase activity"/>
    <property type="evidence" value="ECO:0007669"/>
    <property type="project" value="TreeGrafter"/>
</dbReference>
<evidence type="ECO:0000256" key="6">
    <source>
        <dbReference type="ARBA" id="ARBA00022989"/>
    </source>
</evidence>
<dbReference type="Proteomes" id="UP000646053">
    <property type="component" value="Unassembled WGS sequence"/>
</dbReference>
<reference evidence="9" key="1">
    <citation type="submission" date="2019-12" db="EMBL/GenBank/DDBJ databases">
        <title>High-Quality draft genome sequences of three cyanobacteria isolated from the limestone walls of the Old Cathedral of Coimbra.</title>
        <authorList>
            <person name="Tiago I."/>
            <person name="Soares F."/>
            <person name="Portugal A."/>
        </authorList>
    </citation>
    <scope>NUCLEOTIDE SEQUENCE</scope>
    <source>
        <strain evidence="9">A</strain>
    </source>
</reference>
<dbReference type="InterPro" id="IPR050297">
    <property type="entry name" value="LipidA_mod_glycosyltrf_83"/>
</dbReference>
<dbReference type="RefSeq" id="WP_162424408.1">
    <property type="nucleotide sequence ID" value="NZ_WVIE01000021.1"/>
</dbReference>
<dbReference type="InterPro" id="IPR011990">
    <property type="entry name" value="TPR-like_helical_dom_sf"/>
</dbReference>
<evidence type="ECO:0000256" key="3">
    <source>
        <dbReference type="ARBA" id="ARBA00022676"/>
    </source>
</evidence>
<evidence type="ECO:0000256" key="7">
    <source>
        <dbReference type="ARBA" id="ARBA00023136"/>
    </source>
</evidence>
<keyword evidence="6 8" id="KW-1133">Transmembrane helix</keyword>
<dbReference type="PANTHER" id="PTHR33908:SF11">
    <property type="entry name" value="MEMBRANE PROTEIN"/>
    <property type="match status" value="1"/>
</dbReference>
<keyword evidence="5 8" id="KW-0812">Transmembrane</keyword>
<evidence type="ECO:0000256" key="5">
    <source>
        <dbReference type="ARBA" id="ARBA00022692"/>
    </source>
</evidence>
<keyword evidence="10" id="KW-1185">Reference proteome</keyword>
<feature type="transmembrane region" description="Helical" evidence="8">
    <location>
        <begin position="414"/>
        <end position="433"/>
    </location>
</feature>
<evidence type="ECO:0000256" key="1">
    <source>
        <dbReference type="ARBA" id="ARBA00004651"/>
    </source>
</evidence>
<feature type="transmembrane region" description="Helical" evidence="8">
    <location>
        <begin position="223"/>
        <end position="241"/>
    </location>
</feature>
<keyword evidence="4" id="KW-0808">Transferase</keyword>
<feature type="transmembrane region" description="Helical" evidence="8">
    <location>
        <begin position="389"/>
        <end position="408"/>
    </location>
</feature>
<feature type="transmembrane region" description="Helical" evidence="8">
    <location>
        <begin position="136"/>
        <end position="153"/>
    </location>
</feature>
<comment type="caution">
    <text evidence="9">The sequence shown here is derived from an EMBL/GenBank/DDBJ whole genome shotgun (WGS) entry which is preliminary data.</text>
</comment>
<dbReference type="EMBL" id="WVIE01000021">
    <property type="protein sequence ID" value="NDJ18881.1"/>
    <property type="molecule type" value="Genomic_DNA"/>
</dbReference>
<keyword evidence="3" id="KW-0328">Glycosyltransferase</keyword>
<keyword evidence="2" id="KW-1003">Cell membrane</keyword>
<feature type="transmembrane region" description="Helical" evidence="8">
    <location>
        <begin position="331"/>
        <end position="348"/>
    </location>
</feature>
<evidence type="ECO:0000313" key="10">
    <source>
        <dbReference type="Proteomes" id="UP000646053"/>
    </source>
</evidence>
<evidence type="ECO:0000256" key="8">
    <source>
        <dbReference type="SAM" id="Phobius"/>
    </source>
</evidence>
<protein>
    <submittedName>
        <fullName evidence="9">Phospholipid carrier-dependent glycosyltransferase</fullName>
    </submittedName>
</protein>
<feature type="transmembrane region" description="Helical" evidence="8">
    <location>
        <begin position="87"/>
        <end position="105"/>
    </location>
</feature>
<dbReference type="Gene3D" id="1.25.40.10">
    <property type="entry name" value="Tetratricopeptide repeat domain"/>
    <property type="match status" value="1"/>
</dbReference>
<name>A0A8J7Z6M3_9CYAN</name>
<dbReference type="SUPFAM" id="SSF48452">
    <property type="entry name" value="TPR-like"/>
    <property type="match status" value="1"/>
</dbReference>
<feature type="transmembrane region" description="Helical" evidence="8">
    <location>
        <begin position="159"/>
        <end position="180"/>
    </location>
</feature>
<gene>
    <name evidence="9" type="ORF">GS601_16580</name>
</gene>
<proteinExistence type="predicted"/>
<comment type="subcellular location">
    <subcellularLocation>
        <location evidence="1">Cell membrane</location>
        <topology evidence="1">Multi-pass membrane protein</topology>
    </subcellularLocation>
</comment>
<evidence type="ECO:0000256" key="2">
    <source>
        <dbReference type="ARBA" id="ARBA00022475"/>
    </source>
</evidence>
<feature type="transmembrane region" description="Helical" evidence="8">
    <location>
        <begin position="270"/>
        <end position="288"/>
    </location>
</feature>
<sequence length="888" mass="99829">MAHEWQQWGECVIAKERAWVDGLPILGSIWLIGAIADRLWFAIDQSVPAWDQADYLTGALNYWKALQAPQWFSGEWWTSFWMLSSKIPPFVYISTTPFIGLFGAGADQATLVNLLYGAVLLASVYGLGIRLFSVQVGLWAAGLCLLLPGLYAIRLDFLIDFPLVALVTLSFWCLTMWWLASDETWKVADRWQPQATPQPLTDIAQASAILRFQSFGGAMPMRVMPWLWAAAFGVALGLALLTKQTTLFFLLTPIVWLGAVSIGKRRWIKLIQLVFGLAIALYLCFPWYRTNWLLILTSGKRATIDAAIAEGDPPLTSLAAWTFYLTELPRSVSLPILIIALVGLVLYWKRAVVSREFAIVKGRLVTSVDYGGLRHRGYRQDVYAAWWQSVRWLLIFLVGAYFLCSLNVNKDDRYIAPLLPVLAILLAQGLVLFPDRLRLFRWWAVGLAALLMGLGLVPSGMVPPLSDTYQHRAVLADNWHHADVVNDIIQTEPYLTSTVGVLPSVPEFNQHNLNYFGALRNFQVYGRQVGTNVRQVEQDARSLSWFVTKDGDQGSIRRPEAQSILTAAIAESPEFQLQNSWALPDRSQLHLYHRTVPTVQVKPGTGESAKVRLEQVRVPNQVAPGQPMPITYRWSGSWQELRSGLVLLTWHRDNERWFHDHAIALGNLQPSANDDTAQFQVVERLAALPPKTAQGTYTLKATYLNRETQETYEIAVPDLRLNLAANAPAPAPQEPDFVTQLRSLATKMPTGMKELSVIFEEINRLNQYDPVQDYVAQARQILDYRLQQEPQNREFAYGLALTNVLGRRVEPAIAALETVVKLDPTNPNAYAYLAFVNLYDFRPKAAQAAINAALALNPNLPELHTLNAVSGLMQGNLVQAWQEFRRNN</sequence>
<evidence type="ECO:0000256" key="4">
    <source>
        <dbReference type="ARBA" id="ARBA00022679"/>
    </source>
</evidence>
<keyword evidence="7 8" id="KW-0472">Membrane</keyword>
<feature type="transmembrane region" description="Helical" evidence="8">
    <location>
        <begin position="440"/>
        <end position="462"/>
    </location>
</feature>
<dbReference type="PANTHER" id="PTHR33908">
    <property type="entry name" value="MANNOSYLTRANSFERASE YKCB-RELATED"/>
    <property type="match status" value="1"/>
</dbReference>
<evidence type="ECO:0000313" key="9">
    <source>
        <dbReference type="EMBL" id="NDJ18881.1"/>
    </source>
</evidence>
<dbReference type="AlphaFoldDB" id="A0A8J7Z6M3"/>
<dbReference type="GO" id="GO:0005886">
    <property type="term" value="C:plasma membrane"/>
    <property type="evidence" value="ECO:0007669"/>
    <property type="project" value="UniProtKB-SubCell"/>
</dbReference>
<accession>A0A8J7Z6M3</accession>
<dbReference type="GO" id="GO:0009103">
    <property type="term" value="P:lipopolysaccharide biosynthetic process"/>
    <property type="evidence" value="ECO:0007669"/>
    <property type="project" value="UniProtKB-ARBA"/>
</dbReference>
<feature type="transmembrane region" description="Helical" evidence="8">
    <location>
        <begin position="111"/>
        <end position="129"/>
    </location>
</feature>